<feature type="domain" description="Ig-like" evidence="34">
    <location>
        <begin position="233"/>
        <end position="315"/>
    </location>
</feature>
<feature type="domain" description="Tyrosine-protein phosphatase" evidence="32">
    <location>
        <begin position="1234"/>
        <end position="1493"/>
    </location>
</feature>
<evidence type="ECO:0000256" key="27">
    <source>
        <dbReference type="ARBA" id="ARBA00051722"/>
    </source>
</evidence>
<dbReference type="SMART" id="SM00060">
    <property type="entry name" value="FN3"/>
    <property type="match status" value="4"/>
</dbReference>
<dbReference type="FunFam" id="2.60.40.10:FF:000010">
    <property type="entry name" value="receptor-type tyrosine-protein phosphatase delta isoform X1"/>
    <property type="match status" value="1"/>
</dbReference>
<keyword evidence="16 30" id="KW-1133">Transmembrane helix</keyword>
<dbReference type="GeneID" id="100406145"/>
<feature type="transmembrane region" description="Helical" evidence="30">
    <location>
        <begin position="853"/>
        <end position="876"/>
    </location>
</feature>
<dbReference type="FunFam" id="2.60.40.10:FF:000023">
    <property type="entry name" value="receptor-type tyrosine-protein phosphatase delta isoform X2"/>
    <property type="match status" value="1"/>
</dbReference>
<dbReference type="InterPro" id="IPR029021">
    <property type="entry name" value="Prot-tyrosine_phosphatase-like"/>
</dbReference>
<evidence type="ECO:0000256" key="9">
    <source>
        <dbReference type="ARBA" id="ARBA00022599"/>
    </source>
</evidence>
<dbReference type="FunFam" id="2.60.40.10:FF:000015">
    <property type="entry name" value="receptor-type tyrosine-protein phosphatase delta isoform X2"/>
    <property type="match status" value="1"/>
</dbReference>
<feature type="domain" description="Tyrosine-protein phosphatase" evidence="32">
    <location>
        <begin position="947"/>
        <end position="1202"/>
    </location>
</feature>
<feature type="domain" description="Fibronectin type-III" evidence="35">
    <location>
        <begin position="515"/>
        <end position="604"/>
    </location>
</feature>
<feature type="signal peptide" evidence="31">
    <location>
        <begin position="1"/>
        <end position="20"/>
    </location>
</feature>
<evidence type="ECO:0000256" key="28">
    <source>
        <dbReference type="ARBA" id="ARBA00073611"/>
    </source>
</evidence>
<evidence type="ECO:0000256" key="20">
    <source>
        <dbReference type="ARBA" id="ARBA00023170"/>
    </source>
</evidence>
<evidence type="ECO:0000256" key="5">
    <source>
        <dbReference type="ARBA" id="ARBA00004624"/>
    </source>
</evidence>
<feature type="domain" description="Tyrosine specific protein phosphatases" evidence="33">
    <location>
        <begin position="1411"/>
        <end position="1484"/>
    </location>
</feature>
<dbReference type="PROSITE" id="PS50055">
    <property type="entry name" value="TYR_PHOSPHATASE_PTP"/>
    <property type="match status" value="2"/>
</dbReference>
<dbReference type="GO" id="GO:0004725">
    <property type="term" value="F:protein tyrosine phosphatase activity"/>
    <property type="evidence" value="ECO:0007669"/>
    <property type="project" value="UniProtKB-EC"/>
</dbReference>
<evidence type="ECO:0000259" key="32">
    <source>
        <dbReference type="PROSITE" id="PS50055"/>
    </source>
</evidence>
<comment type="subcellular location">
    <subcellularLocation>
        <location evidence="1">Cell membrane</location>
        <topology evidence="1">Single-pass type I membrane protein</topology>
    </subcellularLocation>
    <subcellularLocation>
        <location evidence="4">Cell projection</location>
        <location evidence="4">Axon</location>
    </subcellularLocation>
    <subcellularLocation>
        <location evidence="5">Cell projection</location>
        <location evidence="5">Growth cone</location>
    </subcellularLocation>
    <subcellularLocation>
        <location evidence="2">Cytoplasmic vesicle</location>
        <location evidence="2">Secretory vesicle</location>
        <location evidence="2">Synaptic vesicle membrane</location>
    </subcellularLocation>
    <subcellularLocation>
        <location evidence="3">Perikaryon</location>
    </subcellularLocation>
    <subcellularLocation>
        <location evidence="26">Postsynaptic density</location>
    </subcellularLocation>
    <subcellularLocation>
        <location evidence="25">Synapse</location>
        <location evidence="25">Synaptosome</location>
    </subcellularLocation>
</comment>
<feature type="domain" description="Ig-like" evidence="34">
    <location>
        <begin position="24"/>
        <end position="114"/>
    </location>
</feature>
<organism evidence="36">
    <name type="scientific">Callithrix jacchus</name>
    <name type="common">White-tufted-ear marmoset</name>
    <name type="synonym">Simia Jacchus</name>
    <dbReference type="NCBI Taxonomy" id="9483"/>
    <lineage>
        <taxon>Eukaryota</taxon>
        <taxon>Metazoa</taxon>
        <taxon>Chordata</taxon>
        <taxon>Craniata</taxon>
        <taxon>Vertebrata</taxon>
        <taxon>Euteleostomi</taxon>
        <taxon>Mammalia</taxon>
        <taxon>Eutheria</taxon>
        <taxon>Euarchontoglires</taxon>
        <taxon>Primates</taxon>
        <taxon>Haplorrhini</taxon>
        <taxon>Platyrrhini</taxon>
        <taxon>Cebidae</taxon>
        <taxon>Callitrichinae</taxon>
        <taxon>Callithrix</taxon>
        <taxon>Callithrix</taxon>
    </lineage>
</organism>
<evidence type="ECO:0000256" key="21">
    <source>
        <dbReference type="ARBA" id="ARBA00023180"/>
    </source>
</evidence>
<evidence type="ECO:0000256" key="15">
    <source>
        <dbReference type="ARBA" id="ARBA00022912"/>
    </source>
</evidence>
<dbReference type="Gene3D" id="2.60.40.10">
    <property type="entry name" value="Immunoglobulins"/>
    <property type="match status" value="7"/>
</dbReference>
<dbReference type="FunFam" id="3.90.190.10:FF:000002">
    <property type="entry name" value="receptor-type tyrosine-protein phosphatase delta isoform X2"/>
    <property type="match status" value="1"/>
</dbReference>
<dbReference type="CDD" id="cd14628">
    <property type="entry name" value="R-PTP-D-2"/>
    <property type="match status" value="1"/>
</dbReference>
<dbReference type="GO" id="GO:0008201">
    <property type="term" value="F:heparin binding"/>
    <property type="evidence" value="ECO:0007669"/>
    <property type="project" value="UniProtKB-KW"/>
</dbReference>
<evidence type="ECO:0000259" key="33">
    <source>
        <dbReference type="PROSITE" id="PS50056"/>
    </source>
</evidence>
<evidence type="ECO:0000256" key="2">
    <source>
        <dbReference type="ARBA" id="ARBA00004432"/>
    </source>
</evidence>
<dbReference type="CDD" id="cd00063">
    <property type="entry name" value="FN3"/>
    <property type="match status" value="4"/>
</dbReference>
<feature type="domain" description="Ig-like" evidence="34">
    <location>
        <begin position="126"/>
        <end position="221"/>
    </location>
</feature>
<dbReference type="Pfam" id="PF13927">
    <property type="entry name" value="Ig_3"/>
    <property type="match status" value="1"/>
</dbReference>
<dbReference type="CDD" id="cd14624">
    <property type="entry name" value="R-PTPc-D-1"/>
    <property type="match status" value="1"/>
</dbReference>
<sequence length="1502" mass="169187">MVHVARLLLLLLTFFLRADAETPPRFTRTPVDQTGVSGGVASFICQATGDPRPKIVWNKKGKKVSNQRFEVIEFDDGSGSVLRIQPLRTPRDEAIYECVASNNVGEISVSTRLTVLREDQIPRGFPTIDMGPQLKVVERTRTATMLCAASGNPDPEITWFKDFLPVDTSNNNGRIKQLRSGGTPIRGALQIEQSEESDQGKYECVATNSAGTRYSAPANLYVRELREVRRVPPRFSIPPTNHEIMPGGSVNITCVAVGSPMPYVKWMLGAEDLTPEDDMPIGRNVLELNDVRQSANYTCVAMSTLGVIEAIAQITVKALPKPPGTPVVTESTATSITLTWDSGNPEPVSYYIIQHKPKNSEEPYKEIDGVATTRYSVAGLSPYSDYEFRVVAVNNIGRGPPSEPVLTQTSEQAPSSAPRDVQARMLSSTTILVQWKEPEEPNGQIQGYRVYYTMDPTQHVNNWMKHNVADSQITTIGNLVPQKTYSVKVLAFTSIGDGPLSSDIQVITQTGVPGQPLNFKAEPESETSILLSWTPPRSDTIANYELVYKDGEHGEEQRITIEPGTSYRLQGLKPNSLYYFRLAARSPQGLGASTAEISARTMQSMFAKNFHVKAVMKTSVLLSWEIPENYNSAMPFKILYDDGKVVEEVDGRATQKLIVNLKPEKSYSFVLTNRGNSAGGLQHRVTAKTAPDVLRTKPAFIGKTNLDGMITVQLPEVPANENIKGYYIIIVPLKKSRGKFIKPWESPDEMELDELLKEISRKRRSIRYGREVELKPYIAAHFDVLPTEFTLGDDKHYGGFTNKQLQSGQEYVFFVLAVMEHAESKMYATSPYSDPVVSMDLDPQPITDEEEGLIWVVGPVLAVVFIICIVIAILLYKSKPDRKRAESDSRKSSIPNSKEIPSHHPTDPVELRRLNFQTPGMASHPPIPILELADHIERLKANDNLKFSQEYESIDPGQQFTWEHSNLEVNKPKNRYANVIAYDHSRVLLSAIEGIPGSDYVNANYIDGYRKQNAYIATQGSLPETFGDFWRMIWEQRSATVVMMTKLEERSRVKCDQYWPSRGTETHGLVQVTLLDTVELATYCVRTFALYKNGSSEKREVRQFQFTAWPDHGVPEHPTPFLAFLRRVKTCNPPDAGPMVVHCSAGVGRTGCFIVIDAMLERIKHEKTVDIYGHVTLMRAQRNYMVQTEDQYIFIHDALLEAVTCGNTEVPARNLYAYIQKLTQIETGENVTGMELEFKRLASSKAHTSRFISANLPCNKFKNRLVNIMPYESTRVCLQPIRGVEGSDYINASFIDGYRQQKAYIATQGPLAETTEDFWRMLWEHNSTIVVMLTKLREMGREKCHQYWPAERSARYQYFVVDPMAEYNMPQYILREFKVTDARDGQSRTVRQFQFTDWPEQGVPKSGEGFIDFIGQVHKTKEQFGQDGPISVHCSAGVGRTGVFITLSIVLERMRYEGVVDIFQTVKMLRTQRPAMVQTEDQYQFCYRAALEYLGSFDHYAT</sequence>
<feature type="domain" description="Fibronectin type-III" evidence="35">
    <location>
        <begin position="322"/>
        <end position="412"/>
    </location>
</feature>
<comment type="catalytic activity">
    <reaction evidence="27">
        <text>O-phospho-L-tyrosyl-[protein] + H2O = L-tyrosyl-[protein] + phosphate</text>
        <dbReference type="Rhea" id="RHEA:10684"/>
        <dbReference type="Rhea" id="RHEA-COMP:10136"/>
        <dbReference type="Rhea" id="RHEA-COMP:20101"/>
        <dbReference type="ChEBI" id="CHEBI:15377"/>
        <dbReference type="ChEBI" id="CHEBI:43474"/>
        <dbReference type="ChEBI" id="CHEBI:46858"/>
        <dbReference type="ChEBI" id="CHEBI:61978"/>
        <dbReference type="EC" id="3.1.3.48"/>
    </reaction>
</comment>
<keyword evidence="17" id="KW-0770">Synapse</keyword>
<dbReference type="PANTHER" id="PTHR46957:SF11">
    <property type="entry name" value="PROTEIN-TYROSINE-PHOSPHATASE"/>
    <property type="match status" value="1"/>
</dbReference>
<keyword evidence="19" id="KW-1015">Disulfide bond</keyword>
<feature type="compositionally biased region" description="Basic and acidic residues" evidence="29">
    <location>
        <begin position="900"/>
        <end position="909"/>
    </location>
</feature>
<keyword evidence="21" id="KW-0325">Glycoprotein</keyword>
<dbReference type="SMART" id="SM00409">
    <property type="entry name" value="IG"/>
    <property type="match status" value="4"/>
</dbReference>
<dbReference type="Pfam" id="PF07679">
    <property type="entry name" value="I-set"/>
    <property type="match status" value="2"/>
</dbReference>
<dbReference type="EC" id="3.1.3.48" evidence="7"/>
<evidence type="ECO:0000256" key="16">
    <source>
        <dbReference type="ARBA" id="ARBA00022989"/>
    </source>
</evidence>
<keyword evidence="24" id="KW-0968">Cytoplasmic vesicle</keyword>
<evidence type="ECO:0000259" key="34">
    <source>
        <dbReference type="PROSITE" id="PS50835"/>
    </source>
</evidence>
<evidence type="ECO:0000256" key="11">
    <source>
        <dbReference type="ARBA" id="ARBA00022692"/>
    </source>
</evidence>
<evidence type="ECO:0000256" key="17">
    <source>
        <dbReference type="ARBA" id="ARBA00023018"/>
    </source>
</evidence>
<dbReference type="GO" id="GO:0043204">
    <property type="term" value="C:perikaryon"/>
    <property type="evidence" value="ECO:0007669"/>
    <property type="project" value="UniProtKB-SubCell"/>
</dbReference>
<dbReference type="InterPro" id="IPR036179">
    <property type="entry name" value="Ig-like_dom_sf"/>
</dbReference>
<dbReference type="InterPro" id="IPR000387">
    <property type="entry name" value="Tyr_Pase_dom"/>
</dbReference>
<dbReference type="SUPFAM" id="SSF48726">
    <property type="entry name" value="Immunoglobulin"/>
    <property type="match status" value="3"/>
</dbReference>
<dbReference type="Gene3D" id="3.90.190.10">
    <property type="entry name" value="Protein tyrosine phosphatase superfamily"/>
    <property type="match status" value="2"/>
</dbReference>
<evidence type="ECO:0000256" key="8">
    <source>
        <dbReference type="ARBA" id="ARBA00022475"/>
    </source>
</evidence>
<keyword evidence="22" id="KW-0966">Cell projection</keyword>
<dbReference type="PRINTS" id="PR00700">
    <property type="entry name" value="PRTYPHPHTASE"/>
</dbReference>
<dbReference type="GO" id="GO:0099560">
    <property type="term" value="P:synaptic membrane adhesion"/>
    <property type="evidence" value="ECO:0007669"/>
    <property type="project" value="UniProtKB-ARBA"/>
</dbReference>
<dbReference type="Pfam" id="PF00041">
    <property type="entry name" value="fn3"/>
    <property type="match status" value="3"/>
</dbReference>
<evidence type="ECO:0000256" key="22">
    <source>
        <dbReference type="ARBA" id="ARBA00023273"/>
    </source>
</evidence>
<dbReference type="InterPro" id="IPR003595">
    <property type="entry name" value="Tyr_Pase_cat"/>
</dbReference>
<dbReference type="PANTHER" id="PTHR46957">
    <property type="entry name" value="CYTOKINE RECEPTOR"/>
    <property type="match status" value="1"/>
</dbReference>
<dbReference type="FunFam" id="2.60.40.10:FF:000068">
    <property type="entry name" value="receptor-type tyrosine-protein phosphatase delta isoform X1"/>
    <property type="match status" value="1"/>
</dbReference>
<dbReference type="SMART" id="SM00404">
    <property type="entry name" value="PTPc_motif"/>
    <property type="match status" value="2"/>
</dbReference>
<evidence type="ECO:0000256" key="23">
    <source>
        <dbReference type="ARBA" id="ARBA00023319"/>
    </source>
</evidence>
<evidence type="ECO:0000256" key="19">
    <source>
        <dbReference type="ARBA" id="ARBA00023157"/>
    </source>
</evidence>
<evidence type="ECO:0000256" key="10">
    <source>
        <dbReference type="ARBA" id="ARBA00022674"/>
    </source>
</evidence>
<dbReference type="CTD" id="5789"/>
<dbReference type="GO" id="GO:0005886">
    <property type="term" value="C:plasma membrane"/>
    <property type="evidence" value="ECO:0007669"/>
    <property type="project" value="UniProtKB-SubCell"/>
</dbReference>
<evidence type="ECO:0000259" key="35">
    <source>
        <dbReference type="PROSITE" id="PS50853"/>
    </source>
</evidence>
<proteinExistence type="evidence at transcript level"/>
<evidence type="ECO:0000256" key="1">
    <source>
        <dbReference type="ARBA" id="ARBA00004251"/>
    </source>
</evidence>
<dbReference type="SUPFAM" id="SSF52799">
    <property type="entry name" value="(Phosphotyrosine protein) phosphatases II"/>
    <property type="match status" value="2"/>
</dbReference>
<dbReference type="GO" id="GO:0014069">
    <property type="term" value="C:postsynaptic density"/>
    <property type="evidence" value="ECO:0007669"/>
    <property type="project" value="UniProtKB-SubCell"/>
</dbReference>
<reference evidence="36" key="1">
    <citation type="journal article" date="2014" name="Gigascience">
        <title>De novo assembly of the common marmoset transcriptome from NextGen mRNA sequences.</title>
        <authorList>
            <person name="Maudhoo M.D."/>
            <person name="Ren D."/>
            <person name="Gradnigo J.S."/>
            <person name="Gibbs R.M."/>
            <person name="Lubker A.C."/>
            <person name="Moriyama E.N."/>
            <person name="French J.A."/>
            <person name="Norgren R.B.Jr."/>
        </authorList>
    </citation>
    <scope>NUCLEOTIDE SEQUENCE</scope>
    <source>
        <tissue evidence="36">Cerebral cortex</tissue>
    </source>
</reference>
<dbReference type="InterPro" id="IPR050713">
    <property type="entry name" value="RTP_Phos/Ushers"/>
</dbReference>
<dbReference type="FunFam" id="2.60.40.10:FF:000027">
    <property type="entry name" value="receptor-type tyrosine-protein phosphatase delta isoform X1"/>
    <property type="match status" value="1"/>
</dbReference>
<evidence type="ECO:0000256" key="3">
    <source>
        <dbReference type="ARBA" id="ARBA00004484"/>
    </source>
</evidence>
<dbReference type="InterPro" id="IPR013098">
    <property type="entry name" value="Ig_I-set"/>
</dbReference>
<dbReference type="FunFam" id="2.60.40.10:FF:000144">
    <property type="entry name" value="receptor-type tyrosine-protein phosphatase delta isoform X1"/>
    <property type="match status" value="1"/>
</dbReference>
<comment type="similarity">
    <text evidence="6">Belongs to the protein-tyrosine phosphatase family. Receptor class 2A subfamily.</text>
</comment>
<keyword evidence="23" id="KW-0393">Immunoglobulin domain</keyword>
<keyword evidence="15" id="KW-0904">Protein phosphatase</keyword>
<dbReference type="GO" id="GO:0030426">
    <property type="term" value="C:growth cone"/>
    <property type="evidence" value="ECO:0007669"/>
    <property type="project" value="UniProtKB-SubCell"/>
</dbReference>
<dbReference type="InterPro" id="IPR003598">
    <property type="entry name" value="Ig_sub2"/>
</dbReference>
<evidence type="ECO:0000313" key="36">
    <source>
        <dbReference type="EMBL" id="JAB33634.1"/>
    </source>
</evidence>
<dbReference type="FunFam" id="3.90.190.10:FF:000001">
    <property type="entry name" value="Receptor-type tyrosine-protein phosphatase F isoform A"/>
    <property type="match status" value="1"/>
</dbReference>
<evidence type="ECO:0000256" key="13">
    <source>
        <dbReference type="ARBA" id="ARBA00022737"/>
    </source>
</evidence>
<evidence type="ECO:0000256" key="14">
    <source>
        <dbReference type="ARBA" id="ARBA00022801"/>
    </source>
</evidence>
<dbReference type="SMART" id="SM00194">
    <property type="entry name" value="PTPc"/>
    <property type="match status" value="2"/>
</dbReference>
<accession>U3DUM9</accession>
<keyword evidence="11 30" id="KW-0812">Transmembrane</keyword>
<dbReference type="PROSITE" id="PS50056">
    <property type="entry name" value="TYR_PHOSPHATASE_2"/>
    <property type="match status" value="2"/>
</dbReference>
<feature type="chain" id="PRO_5004641517" description="Receptor-type tyrosine-protein phosphatase S" evidence="31">
    <location>
        <begin position="21"/>
        <end position="1502"/>
    </location>
</feature>
<evidence type="ECO:0000256" key="31">
    <source>
        <dbReference type="SAM" id="SignalP"/>
    </source>
</evidence>
<feature type="domain" description="Fibronectin type-III" evidence="35">
    <location>
        <begin position="417"/>
        <end position="513"/>
    </location>
</feature>
<dbReference type="PROSITE" id="PS50853">
    <property type="entry name" value="FN3"/>
    <property type="match status" value="3"/>
</dbReference>
<evidence type="ECO:0000256" key="30">
    <source>
        <dbReference type="SAM" id="Phobius"/>
    </source>
</evidence>
<feature type="region of interest" description="Disordered" evidence="29">
    <location>
        <begin position="884"/>
        <end position="909"/>
    </location>
</feature>
<dbReference type="InterPro" id="IPR007110">
    <property type="entry name" value="Ig-like_dom"/>
</dbReference>
<protein>
    <recommendedName>
        <fullName evidence="28">Receptor-type tyrosine-protein phosphatase S</fullName>
        <ecNumber evidence="7">3.1.3.48</ecNumber>
    </recommendedName>
</protein>
<name>U3DUM9_CALJA</name>
<dbReference type="InterPro" id="IPR000242">
    <property type="entry name" value="PTP_cat"/>
</dbReference>
<dbReference type="InterPro" id="IPR003599">
    <property type="entry name" value="Ig_sub"/>
</dbReference>
<gene>
    <name evidence="36" type="primary">PTPRD</name>
</gene>
<keyword evidence="12 31" id="KW-0732">Signal</keyword>
<keyword evidence="8" id="KW-1003">Cell membrane</keyword>
<evidence type="ECO:0000256" key="7">
    <source>
        <dbReference type="ARBA" id="ARBA00013064"/>
    </source>
</evidence>
<dbReference type="PROSITE" id="PS00383">
    <property type="entry name" value="TYR_PHOSPHATASE_1"/>
    <property type="match status" value="2"/>
</dbReference>
<keyword evidence="9" id="KW-0771">Synaptosome</keyword>
<dbReference type="CDD" id="cd05738">
    <property type="entry name" value="IgI_2_RPTP_IIa_LAR_like"/>
    <property type="match status" value="1"/>
</dbReference>
<keyword evidence="13" id="KW-0677">Repeat</keyword>
<dbReference type="InterPro" id="IPR003961">
    <property type="entry name" value="FN3_dom"/>
</dbReference>
<evidence type="ECO:0000256" key="29">
    <source>
        <dbReference type="SAM" id="MobiDB-lite"/>
    </source>
</evidence>
<dbReference type="PROSITE" id="PS50835">
    <property type="entry name" value="IG_LIKE"/>
    <property type="match status" value="3"/>
</dbReference>
<keyword evidence="20 36" id="KW-0675">Receptor</keyword>
<keyword evidence="10" id="KW-0358">Heparin-binding</keyword>
<dbReference type="GO" id="GO:0030672">
    <property type="term" value="C:synaptic vesicle membrane"/>
    <property type="evidence" value="ECO:0007669"/>
    <property type="project" value="UniProtKB-SubCell"/>
</dbReference>
<dbReference type="InterPro" id="IPR013783">
    <property type="entry name" value="Ig-like_fold"/>
</dbReference>
<feature type="domain" description="Tyrosine specific protein phosphatases" evidence="33">
    <location>
        <begin position="1122"/>
        <end position="1193"/>
    </location>
</feature>
<evidence type="ECO:0000256" key="26">
    <source>
        <dbReference type="ARBA" id="ARBA00034105"/>
    </source>
</evidence>
<dbReference type="InterPro" id="IPR045905">
    <property type="entry name" value="R-PTP-delta_cat"/>
</dbReference>
<evidence type="ECO:0000256" key="4">
    <source>
        <dbReference type="ARBA" id="ARBA00004489"/>
    </source>
</evidence>
<dbReference type="FunFam" id="2.60.40.10:FF:000036">
    <property type="entry name" value="receptor-type tyrosine-protein phosphatase delta isoform X1"/>
    <property type="match status" value="1"/>
</dbReference>
<evidence type="ECO:0000256" key="12">
    <source>
        <dbReference type="ARBA" id="ARBA00022729"/>
    </source>
</evidence>
<evidence type="ECO:0000256" key="18">
    <source>
        <dbReference type="ARBA" id="ARBA00023136"/>
    </source>
</evidence>
<dbReference type="SMART" id="SM00408">
    <property type="entry name" value="IGc2"/>
    <property type="match status" value="3"/>
</dbReference>
<dbReference type="InterPro" id="IPR016130">
    <property type="entry name" value="Tyr_Pase_AS"/>
</dbReference>
<evidence type="ECO:0000256" key="6">
    <source>
        <dbReference type="ARBA" id="ARBA00010504"/>
    </source>
</evidence>
<evidence type="ECO:0000256" key="25">
    <source>
        <dbReference type="ARBA" id="ARBA00034102"/>
    </source>
</evidence>
<dbReference type="EMBL" id="GAMR01000298">
    <property type="protein sequence ID" value="JAB33634.1"/>
    <property type="molecule type" value="mRNA"/>
</dbReference>
<keyword evidence="14" id="KW-0378">Hydrolase</keyword>
<keyword evidence="18 30" id="KW-0472">Membrane</keyword>
<dbReference type="SUPFAM" id="SSF49265">
    <property type="entry name" value="Fibronectin type III"/>
    <property type="match status" value="3"/>
</dbReference>
<dbReference type="RefSeq" id="XP_035149449.1">
    <property type="nucleotide sequence ID" value="XM_035293558.2"/>
</dbReference>
<evidence type="ECO:0000256" key="24">
    <source>
        <dbReference type="ARBA" id="ARBA00023329"/>
    </source>
</evidence>
<dbReference type="Pfam" id="PF00102">
    <property type="entry name" value="Y_phosphatase"/>
    <property type="match status" value="2"/>
</dbReference>
<dbReference type="InterPro" id="IPR036116">
    <property type="entry name" value="FN3_sf"/>
</dbReference>
<dbReference type="CDD" id="cd05739">
    <property type="entry name" value="IgI_3_RPTP_IIa_LAR_like"/>
    <property type="match status" value="1"/>
</dbReference>